<proteinExistence type="predicted"/>
<accession>A0A482WE05</accession>
<protein>
    <submittedName>
        <fullName evidence="1">Uncharacterized protein</fullName>
    </submittedName>
</protein>
<comment type="caution">
    <text evidence="1">The sequence shown here is derived from an EMBL/GenBank/DDBJ whole genome shotgun (WGS) entry which is preliminary data.</text>
</comment>
<organism evidence="1 2">
    <name type="scientific">Asbolus verrucosus</name>
    <name type="common">Desert ironclad beetle</name>
    <dbReference type="NCBI Taxonomy" id="1661398"/>
    <lineage>
        <taxon>Eukaryota</taxon>
        <taxon>Metazoa</taxon>
        <taxon>Ecdysozoa</taxon>
        <taxon>Arthropoda</taxon>
        <taxon>Hexapoda</taxon>
        <taxon>Insecta</taxon>
        <taxon>Pterygota</taxon>
        <taxon>Neoptera</taxon>
        <taxon>Endopterygota</taxon>
        <taxon>Coleoptera</taxon>
        <taxon>Polyphaga</taxon>
        <taxon>Cucujiformia</taxon>
        <taxon>Tenebrionidae</taxon>
        <taxon>Pimeliinae</taxon>
        <taxon>Asbolus</taxon>
    </lineage>
</organism>
<reference evidence="1 2" key="1">
    <citation type="submission" date="2017-03" db="EMBL/GenBank/DDBJ databases">
        <title>Genome of the blue death feigning beetle - Asbolus verrucosus.</title>
        <authorList>
            <person name="Rider S.D."/>
        </authorList>
    </citation>
    <scope>NUCLEOTIDE SEQUENCE [LARGE SCALE GENOMIC DNA]</scope>
    <source>
        <strain evidence="1">Butters</strain>
        <tissue evidence="1">Head and leg muscle</tissue>
    </source>
</reference>
<dbReference type="OrthoDB" id="10545820at2759"/>
<dbReference type="EMBL" id="QDEB01000371">
    <property type="protein sequence ID" value="RZC43285.1"/>
    <property type="molecule type" value="Genomic_DNA"/>
</dbReference>
<name>A0A482WE05_ASBVE</name>
<keyword evidence="2" id="KW-1185">Reference proteome</keyword>
<evidence type="ECO:0000313" key="1">
    <source>
        <dbReference type="EMBL" id="RZC43285.1"/>
    </source>
</evidence>
<dbReference type="AlphaFoldDB" id="A0A482WE05"/>
<evidence type="ECO:0000313" key="2">
    <source>
        <dbReference type="Proteomes" id="UP000292052"/>
    </source>
</evidence>
<sequence>GWKLHVSTSRTAHNQLVAPQTIHAWSGPIQSRNLSYQFLLVEPAKSRQPPPPPLVRLITARPRRMGRHLVPSAVILHVVVFV</sequence>
<gene>
    <name evidence="1" type="ORF">BDFB_001013</name>
</gene>
<dbReference type="Proteomes" id="UP000292052">
    <property type="component" value="Unassembled WGS sequence"/>
</dbReference>
<feature type="non-terminal residue" evidence="1">
    <location>
        <position position="1"/>
    </location>
</feature>